<gene>
    <name evidence="1" type="ORF">BaRGS_00031269</name>
</gene>
<dbReference type="EMBL" id="JACVVK020000348">
    <property type="protein sequence ID" value="KAK7477505.1"/>
    <property type="molecule type" value="Genomic_DNA"/>
</dbReference>
<keyword evidence="2" id="KW-1185">Reference proteome</keyword>
<organism evidence="1 2">
    <name type="scientific">Batillaria attramentaria</name>
    <dbReference type="NCBI Taxonomy" id="370345"/>
    <lineage>
        <taxon>Eukaryota</taxon>
        <taxon>Metazoa</taxon>
        <taxon>Spiralia</taxon>
        <taxon>Lophotrochozoa</taxon>
        <taxon>Mollusca</taxon>
        <taxon>Gastropoda</taxon>
        <taxon>Caenogastropoda</taxon>
        <taxon>Sorbeoconcha</taxon>
        <taxon>Cerithioidea</taxon>
        <taxon>Batillariidae</taxon>
        <taxon>Batillaria</taxon>
    </lineage>
</organism>
<dbReference type="AlphaFoldDB" id="A0ABD0JS84"/>
<dbReference type="Proteomes" id="UP001519460">
    <property type="component" value="Unassembled WGS sequence"/>
</dbReference>
<proteinExistence type="predicted"/>
<sequence>GQCTCAAEADLARTILYGGQVQSLPGSMACIDASSLRLICANGDDLRTKCDSERQPGLADRSLLPSELHLSIGAACAADHDAGWQIGKRSHVTISSRATGHQTGRYRRASCELEMDLRGLHSTQALDEKVLLRLLGRGGVSWL</sequence>
<feature type="non-terminal residue" evidence="1">
    <location>
        <position position="1"/>
    </location>
</feature>
<reference evidence="1 2" key="1">
    <citation type="journal article" date="2023" name="Sci. Data">
        <title>Genome assembly of the Korean intertidal mud-creeper Batillaria attramentaria.</title>
        <authorList>
            <person name="Patra A.K."/>
            <person name="Ho P.T."/>
            <person name="Jun S."/>
            <person name="Lee S.J."/>
            <person name="Kim Y."/>
            <person name="Won Y.J."/>
        </authorList>
    </citation>
    <scope>NUCLEOTIDE SEQUENCE [LARGE SCALE GENOMIC DNA]</scope>
    <source>
        <strain evidence="1">Wonlab-2016</strain>
    </source>
</reference>
<comment type="caution">
    <text evidence="1">The sequence shown here is derived from an EMBL/GenBank/DDBJ whole genome shotgun (WGS) entry which is preliminary data.</text>
</comment>
<protein>
    <submittedName>
        <fullName evidence="1">Uncharacterized protein</fullName>
    </submittedName>
</protein>
<evidence type="ECO:0000313" key="1">
    <source>
        <dbReference type="EMBL" id="KAK7477505.1"/>
    </source>
</evidence>
<accession>A0ABD0JS84</accession>
<name>A0ABD0JS84_9CAEN</name>
<evidence type="ECO:0000313" key="2">
    <source>
        <dbReference type="Proteomes" id="UP001519460"/>
    </source>
</evidence>